<sequence>MTKCEMSSESDFLCFLQHVHCPSSAPSRCQRLCILQTIVFLSIPDDLHQSYMTPVHMTSYERPHRAPTKA</sequence>
<dbReference type="EMBL" id="CM055741">
    <property type="protein sequence ID" value="KAJ8002326.1"/>
    <property type="molecule type" value="Genomic_DNA"/>
</dbReference>
<accession>A0ACC2GF77</accession>
<gene>
    <name evidence="1" type="ORF">DPEC_G00178710</name>
</gene>
<keyword evidence="2" id="KW-1185">Reference proteome</keyword>
<dbReference type="Proteomes" id="UP001157502">
    <property type="component" value="Chromosome 14"/>
</dbReference>
<proteinExistence type="predicted"/>
<evidence type="ECO:0000313" key="1">
    <source>
        <dbReference type="EMBL" id="KAJ8002326.1"/>
    </source>
</evidence>
<organism evidence="1 2">
    <name type="scientific">Dallia pectoralis</name>
    <name type="common">Alaska blackfish</name>
    <dbReference type="NCBI Taxonomy" id="75939"/>
    <lineage>
        <taxon>Eukaryota</taxon>
        <taxon>Metazoa</taxon>
        <taxon>Chordata</taxon>
        <taxon>Craniata</taxon>
        <taxon>Vertebrata</taxon>
        <taxon>Euteleostomi</taxon>
        <taxon>Actinopterygii</taxon>
        <taxon>Neopterygii</taxon>
        <taxon>Teleostei</taxon>
        <taxon>Protacanthopterygii</taxon>
        <taxon>Esociformes</taxon>
        <taxon>Umbridae</taxon>
        <taxon>Dallia</taxon>
    </lineage>
</organism>
<reference evidence="1" key="1">
    <citation type="submission" date="2021-05" db="EMBL/GenBank/DDBJ databases">
        <authorList>
            <person name="Pan Q."/>
            <person name="Jouanno E."/>
            <person name="Zahm M."/>
            <person name="Klopp C."/>
            <person name="Cabau C."/>
            <person name="Louis A."/>
            <person name="Berthelot C."/>
            <person name="Parey E."/>
            <person name="Roest Crollius H."/>
            <person name="Montfort J."/>
            <person name="Robinson-Rechavi M."/>
            <person name="Bouchez O."/>
            <person name="Lampietro C."/>
            <person name="Lopez Roques C."/>
            <person name="Donnadieu C."/>
            <person name="Postlethwait J."/>
            <person name="Bobe J."/>
            <person name="Dillon D."/>
            <person name="Chandos A."/>
            <person name="von Hippel F."/>
            <person name="Guiguen Y."/>
        </authorList>
    </citation>
    <scope>NUCLEOTIDE SEQUENCE</scope>
    <source>
        <strain evidence="1">YG-Jan2019</strain>
    </source>
</reference>
<name>A0ACC2GF77_DALPE</name>
<protein>
    <submittedName>
        <fullName evidence="1">Uncharacterized protein</fullName>
    </submittedName>
</protein>
<comment type="caution">
    <text evidence="1">The sequence shown here is derived from an EMBL/GenBank/DDBJ whole genome shotgun (WGS) entry which is preliminary data.</text>
</comment>
<evidence type="ECO:0000313" key="2">
    <source>
        <dbReference type="Proteomes" id="UP001157502"/>
    </source>
</evidence>